<reference evidence="3" key="2">
    <citation type="journal article" date="2020" name="Antonie Van Leeuwenhoek">
        <title>Labilibaculum antarcticum sp. nov., a novel facultative anaerobic, psychrotorelant bacterium isolated from marine sediment of Antarctica.</title>
        <authorList>
            <person name="Watanabe M."/>
            <person name="Kojima H."/>
            <person name="Fukui M."/>
        </authorList>
    </citation>
    <scope>NUCLEOTIDE SEQUENCE [LARGE SCALE GENOMIC DNA]</scope>
    <source>
        <strain evidence="3">SPP2</strain>
    </source>
</reference>
<proteinExistence type="predicted"/>
<dbReference type="GO" id="GO:0003824">
    <property type="term" value="F:catalytic activity"/>
    <property type="evidence" value="ECO:0007669"/>
    <property type="project" value="UniProtKB-ARBA"/>
</dbReference>
<evidence type="ECO:0000259" key="1">
    <source>
        <dbReference type="Pfam" id="PF04127"/>
    </source>
</evidence>
<feature type="domain" description="DNA/pantothenate metabolism flavoprotein C-terminal" evidence="1">
    <location>
        <begin position="1"/>
        <end position="182"/>
    </location>
</feature>
<dbReference type="Gene3D" id="3.40.50.10300">
    <property type="entry name" value="CoaB-like"/>
    <property type="match status" value="1"/>
</dbReference>
<dbReference type="Pfam" id="PF04127">
    <property type="entry name" value="DFP"/>
    <property type="match status" value="1"/>
</dbReference>
<accession>A0A1Y1CF96</accession>
<sequence length="186" mass="20260">MGFSIAEELASQGAQVVLISGPTSLSTQNPNIERIDVVSAQEMYEASLLHFPACDGGIMTAAVADFTPVITEDKKVKRGKENYSIELTPTKDIAASLGAIKTTNQFLVGFALETNNEESNAKLKLATKNLDFIVLNSLNDKGAGFQYDTNKITLINKLGECKKFELKSKTEVAKDIVSELIAYYEE</sequence>
<dbReference type="Proteomes" id="UP000218267">
    <property type="component" value="Chromosome"/>
</dbReference>
<evidence type="ECO:0000313" key="3">
    <source>
        <dbReference type="Proteomes" id="UP000218267"/>
    </source>
</evidence>
<reference evidence="2 3" key="1">
    <citation type="journal article" date="2018" name="Mar. Genomics">
        <title>Complete genome sequence of Marinifilaceae bacterium strain SPP2, isolated from the Antarctic marine sediment.</title>
        <authorList>
            <person name="Watanabe M."/>
            <person name="Kojima H."/>
            <person name="Fukui M."/>
        </authorList>
    </citation>
    <scope>NUCLEOTIDE SEQUENCE [LARGE SCALE GENOMIC DNA]</scope>
    <source>
        <strain evidence="2 3">SPP2</strain>
    </source>
</reference>
<evidence type="ECO:0000313" key="2">
    <source>
        <dbReference type="EMBL" id="BAX79029.1"/>
    </source>
</evidence>
<organism evidence="2 3">
    <name type="scientific">Labilibaculum antarcticum</name>
    <dbReference type="NCBI Taxonomy" id="1717717"/>
    <lineage>
        <taxon>Bacteria</taxon>
        <taxon>Pseudomonadati</taxon>
        <taxon>Bacteroidota</taxon>
        <taxon>Bacteroidia</taxon>
        <taxon>Marinilabiliales</taxon>
        <taxon>Marinifilaceae</taxon>
        <taxon>Labilibaculum</taxon>
    </lineage>
</organism>
<dbReference type="AlphaFoldDB" id="A0A1Y1CF96"/>
<dbReference type="KEGG" id="mbas:ALGA_0639"/>
<dbReference type="SUPFAM" id="SSF102645">
    <property type="entry name" value="CoaB-like"/>
    <property type="match status" value="1"/>
</dbReference>
<dbReference type="EMBL" id="AP018042">
    <property type="protein sequence ID" value="BAX79029.1"/>
    <property type="molecule type" value="Genomic_DNA"/>
</dbReference>
<name>A0A1Y1CF96_9BACT</name>
<gene>
    <name evidence="2" type="ORF">ALGA_0639</name>
</gene>
<dbReference type="GO" id="GO:0015937">
    <property type="term" value="P:coenzyme A biosynthetic process"/>
    <property type="evidence" value="ECO:0007669"/>
    <property type="project" value="UniProtKB-ARBA"/>
</dbReference>
<protein>
    <recommendedName>
        <fullName evidence="1">DNA/pantothenate metabolism flavoprotein C-terminal domain-containing protein</fullName>
    </recommendedName>
</protein>
<dbReference type="InterPro" id="IPR035929">
    <property type="entry name" value="CoaB-like_sf"/>
</dbReference>
<dbReference type="InterPro" id="IPR007085">
    <property type="entry name" value="DNA/pantothenate-metab_flavo_C"/>
</dbReference>
<keyword evidence="3" id="KW-1185">Reference proteome</keyword>